<dbReference type="AlphaFoldDB" id="A0A1W0WWQ3"/>
<dbReference type="SUPFAM" id="SSF52540">
    <property type="entry name" value="P-loop containing nucleoside triphosphate hydrolases"/>
    <property type="match status" value="1"/>
</dbReference>
<evidence type="ECO:0000256" key="2">
    <source>
        <dbReference type="ARBA" id="ARBA00022840"/>
    </source>
</evidence>
<comment type="caution">
    <text evidence="6">The sequence shown here is derived from an EMBL/GenBank/DDBJ whole genome shotgun (WGS) entry which is preliminary data.</text>
</comment>
<accession>A0A1W0WWQ3</accession>
<dbReference type="PANTHER" id="PTHR12755">
    <property type="entry name" value="CLEAVAGE/POLYADENYLATION FACTOR IA SUBUNIT CLP1P"/>
    <property type="match status" value="1"/>
</dbReference>
<keyword evidence="7" id="KW-1185">Reference proteome</keyword>
<keyword evidence="1" id="KW-0547">Nucleotide-binding</keyword>
<evidence type="ECO:0008006" key="8">
    <source>
        <dbReference type="Google" id="ProtNLM"/>
    </source>
</evidence>
<reference evidence="7" key="1">
    <citation type="submission" date="2017-01" db="EMBL/GenBank/DDBJ databases">
        <title>Comparative genomics of anhydrobiosis in the tardigrade Hypsibius dujardini.</title>
        <authorList>
            <person name="Yoshida Y."/>
            <person name="Koutsovoulos G."/>
            <person name="Laetsch D."/>
            <person name="Stevens L."/>
            <person name="Kumar S."/>
            <person name="Horikawa D."/>
            <person name="Ishino K."/>
            <person name="Komine S."/>
            <person name="Tomita M."/>
            <person name="Blaxter M."/>
            <person name="Arakawa K."/>
        </authorList>
    </citation>
    <scope>NUCLEOTIDE SEQUENCE [LARGE SCALE GENOMIC DNA]</scope>
    <source>
        <strain evidence="7">Z151</strain>
    </source>
</reference>
<sequence>MIVVIIVNLSTGLCVLCEDYASGPVRLTVVSFFSFVISYPNTFARKTIGFLVFKSFGQSVMSVDATSRATRKSLQPEVGLHSDATTTSAGEHPHLANQPYEENSAAPGEEALYTEEVRESSAVEFQLSDRLTLSERVRIPSGGQIALSPPYKCSAQVTLLDGECEMFGANLTPGKVYEFIYPQRSVMASFAGCQVFVRKSGYIEPTTVILGDPYPDMVGWIHAVLEEQRLRAEASQQYLRGPAIMVTGPMDSAKSSTCRTLLQYAIAAGWHPTFVDLDAGQQGISLPGMFSMAIMDSSTEAHPERGAMTQRYVLPLGKINMNDDTLLCRQQGECLAKEVQRSLDKARHLESSGVIINTAGWIDRHGFISLTEFAEIFHVNLILVMDDAHLGHRFKKWIAETEQDIEILYCHKPVSLALRTIEARRDYRDHVVKSAFCLPDGSPTQWTIVPLNKLIFYQIASFHNVELRNGKKIAVCNQVSGPSTNLSRVLAISSATTLECDVKSFRVLGFAVLLRFSTPANQAWIVSTMDLNRVRGQVILLRTEVMAGGIRHLYPKEELFAEPVPTTRTPAKPFRYPVNQVHHGGGY</sequence>
<organism evidence="6 7">
    <name type="scientific">Hypsibius exemplaris</name>
    <name type="common">Freshwater tardigrade</name>
    <dbReference type="NCBI Taxonomy" id="2072580"/>
    <lineage>
        <taxon>Eukaryota</taxon>
        <taxon>Metazoa</taxon>
        <taxon>Ecdysozoa</taxon>
        <taxon>Tardigrada</taxon>
        <taxon>Eutardigrada</taxon>
        <taxon>Parachela</taxon>
        <taxon>Hypsibioidea</taxon>
        <taxon>Hypsibiidae</taxon>
        <taxon>Hypsibius</taxon>
    </lineage>
</organism>
<name>A0A1W0WWQ3_HYPEX</name>
<feature type="domain" description="Clp1 P-loop" evidence="5">
    <location>
        <begin position="248"/>
        <end position="434"/>
    </location>
</feature>
<dbReference type="GO" id="GO:0051731">
    <property type="term" value="F:polynucleotide 5'-hydroxyl-kinase activity"/>
    <property type="evidence" value="ECO:0007669"/>
    <property type="project" value="InterPro"/>
</dbReference>
<feature type="region of interest" description="Disordered" evidence="3">
    <location>
        <begin position="83"/>
        <end position="107"/>
    </location>
</feature>
<dbReference type="PANTHER" id="PTHR12755:SF6">
    <property type="entry name" value="POLYRIBONUCLEOTIDE 5'-HYDROXYL-KINASE CLP1"/>
    <property type="match status" value="1"/>
</dbReference>
<evidence type="ECO:0000313" key="7">
    <source>
        <dbReference type="Proteomes" id="UP000192578"/>
    </source>
</evidence>
<dbReference type="OrthoDB" id="258143at2759"/>
<proteinExistence type="predicted"/>
<dbReference type="Pfam" id="PF16573">
    <property type="entry name" value="CLP1_N"/>
    <property type="match status" value="1"/>
</dbReference>
<keyword evidence="2" id="KW-0067">ATP-binding</keyword>
<dbReference type="InterPro" id="IPR032319">
    <property type="entry name" value="CLP1_P"/>
</dbReference>
<feature type="domain" description="Clp1 N-terminal" evidence="4">
    <location>
        <begin position="152"/>
        <end position="231"/>
    </location>
</feature>
<evidence type="ECO:0000256" key="3">
    <source>
        <dbReference type="SAM" id="MobiDB-lite"/>
    </source>
</evidence>
<evidence type="ECO:0000256" key="1">
    <source>
        <dbReference type="ARBA" id="ARBA00022741"/>
    </source>
</evidence>
<dbReference type="Gene3D" id="2.60.120.1030">
    <property type="entry name" value="Clp1, DNA binding domain"/>
    <property type="match status" value="1"/>
</dbReference>
<dbReference type="GO" id="GO:0005524">
    <property type="term" value="F:ATP binding"/>
    <property type="evidence" value="ECO:0007669"/>
    <property type="project" value="UniProtKB-KW"/>
</dbReference>
<evidence type="ECO:0000259" key="5">
    <source>
        <dbReference type="Pfam" id="PF16575"/>
    </source>
</evidence>
<dbReference type="GO" id="GO:0006388">
    <property type="term" value="P:tRNA splicing, via endonucleolytic cleavage and ligation"/>
    <property type="evidence" value="ECO:0007669"/>
    <property type="project" value="TreeGrafter"/>
</dbReference>
<evidence type="ECO:0000313" key="6">
    <source>
        <dbReference type="EMBL" id="OQV19605.1"/>
    </source>
</evidence>
<protein>
    <recommendedName>
        <fullName evidence="8">Protein CLP1 homolog</fullName>
    </recommendedName>
</protein>
<dbReference type="InterPro" id="IPR027417">
    <property type="entry name" value="P-loop_NTPase"/>
</dbReference>
<dbReference type="EMBL" id="MTYJ01000037">
    <property type="protein sequence ID" value="OQV19605.1"/>
    <property type="molecule type" value="Genomic_DNA"/>
</dbReference>
<dbReference type="InterPro" id="IPR045116">
    <property type="entry name" value="Clp1/Grc3"/>
</dbReference>
<evidence type="ECO:0000259" key="4">
    <source>
        <dbReference type="Pfam" id="PF16573"/>
    </source>
</evidence>
<dbReference type="Gene3D" id="3.40.50.300">
    <property type="entry name" value="P-loop containing nucleotide triphosphate hydrolases"/>
    <property type="match status" value="1"/>
</dbReference>
<dbReference type="InterPro" id="IPR032324">
    <property type="entry name" value="Clp1_N"/>
</dbReference>
<dbReference type="Proteomes" id="UP000192578">
    <property type="component" value="Unassembled WGS sequence"/>
</dbReference>
<gene>
    <name evidence="6" type="ORF">BV898_06379</name>
</gene>
<dbReference type="Pfam" id="PF16575">
    <property type="entry name" value="CLP1_P"/>
    <property type="match status" value="1"/>
</dbReference>
<dbReference type="GO" id="GO:0005634">
    <property type="term" value="C:nucleus"/>
    <property type="evidence" value="ECO:0007669"/>
    <property type="project" value="TreeGrafter"/>
</dbReference>
<dbReference type="InterPro" id="IPR038239">
    <property type="entry name" value="Clp1_N_sf"/>
</dbReference>